<reference evidence="3 4" key="1">
    <citation type="submission" date="2016-07" db="EMBL/GenBank/DDBJ databases">
        <title>Pervasive Adenine N6-methylation of Active Genes in Fungi.</title>
        <authorList>
            <consortium name="DOE Joint Genome Institute"/>
            <person name="Mondo S.J."/>
            <person name="Dannebaum R.O."/>
            <person name="Kuo R.C."/>
            <person name="Labutti K."/>
            <person name="Haridas S."/>
            <person name="Kuo A."/>
            <person name="Salamov A."/>
            <person name="Ahrendt S.R."/>
            <person name="Lipzen A."/>
            <person name="Sullivan W."/>
            <person name="Andreopoulos W.B."/>
            <person name="Clum A."/>
            <person name="Lindquist E."/>
            <person name="Daum C."/>
            <person name="Ramamoorthy G.K."/>
            <person name="Gryganskyi A."/>
            <person name="Culley D."/>
            <person name="Magnuson J.K."/>
            <person name="James T.Y."/>
            <person name="O'Malley M.A."/>
            <person name="Stajich J.E."/>
            <person name="Spatafora J.W."/>
            <person name="Visel A."/>
            <person name="Grigoriev I.V."/>
        </authorList>
    </citation>
    <scope>NUCLEOTIDE SEQUENCE [LARGE SCALE GENOMIC DNA]</scope>
    <source>
        <strain evidence="3 4">JEL800</strain>
    </source>
</reference>
<evidence type="ECO:0008006" key="5">
    <source>
        <dbReference type="Google" id="ProtNLM"/>
    </source>
</evidence>
<evidence type="ECO:0000313" key="3">
    <source>
        <dbReference type="EMBL" id="ORY43132.1"/>
    </source>
</evidence>
<feature type="coiled-coil region" evidence="1">
    <location>
        <begin position="245"/>
        <end position="312"/>
    </location>
</feature>
<evidence type="ECO:0000256" key="1">
    <source>
        <dbReference type="SAM" id="Coils"/>
    </source>
</evidence>
<keyword evidence="4" id="KW-1185">Reference proteome</keyword>
<feature type="region of interest" description="Disordered" evidence="2">
    <location>
        <begin position="340"/>
        <end position="368"/>
    </location>
</feature>
<proteinExistence type="predicted"/>
<protein>
    <recommendedName>
        <fullName evidence="5">DUF4515 domain-containing protein</fullName>
    </recommendedName>
</protein>
<feature type="compositionally biased region" description="Polar residues" evidence="2">
    <location>
        <begin position="342"/>
        <end position="368"/>
    </location>
</feature>
<feature type="compositionally biased region" description="Polar residues" evidence="2">
    <location>
        <begin position="35"/>
        <end position="44"/>
    </location>
</feature>
<organism evidence="3 4">
    <name type="scientific">Rhizoclosmatium globosum</name>
    <dbReference type="NCBI Taxonomy" id="329046"/>
    <lineage>
        <taxon>Eukaryota</taxon>
        <taxon>Fungi</taxon>
        <taxon>Fungi incertae sedis</taxon>
        <taxon>Chytridiomycota</taxon>
        <taxon>Chytridiomycota incertae sedis</taxon>
        <taxon>Chytridiomycetes</taxon>
        <taxon>Chytridiales</taxon>
        <taxon>Chytriomycetaceae</taxon>
        <taxon>Rhizoclosmatium</taxon>
    </lineage>
</organism>
<dbReference type="EMBL" id="MCGO01000026">
    <property type="protein sequence ID" value="ORY43132.1"/>
    <property type="molecule type" value="Genomic_DNA"/>
</dbReference>
<evidence type="ECO:0000256" key="2">
    <source>
        <dbReference type="SAM" id="MobiDB-lite"/>
    </source>
</evidence>
<sequence length="368" mass="42577">MHVEQSVVTPNLPKQGDGAPIQSTGTEMSKLISKDPNSSPQQHTLHPRTRELLAVKRDTPSLTTEIEELKQFKATVYEELKSLKHQLAVVTKDRDKMKEDHAKVVSFHQRENARLKEANGSIETIKALEKENRRMADDLTVLLKQNEEQKEFIRDLEINISLQKAKLRHATESNELKQKIIMEFEKRATENTDEYDAKQIAVLREFQAHRLQDLYQKSRRHLEVERKHNDSLRKTLTESQNVAMIETLKDDINALKEENLKLRKDNLAMKNIQFHQEKEIVVLNERNQKQTIEELDQEIHLLKMQIQKMEAREREQRLHSSYVPSLKHYATTGGLSLDHSRAVSSMPSGPQRFSSTIGPSSSAWTSNV</sequence>
<dbReference type="AlphaFoldDB" id="A0A1Y2C7X0"/>
<accession>A0A1Y2C7X0</accession>
<comment type="caution">
    <text evidence="3">The sequence shown here is derived from an EMBL/GenBank/DDBJ whole genome shotgun (WGS) entry which is preliminary data.</text>
</comment>
<dbReference type="OrthoDB" id="2158408at2759"/>
<keyword evidence="1" id="KW-0175">Coiled coil</keyword>
<dbReference type="Proteomes" id="UP000193642">
    <property type="component" value="Unassembled WGS sequence"/>
</dbReference>
<gene>
    <name evidence="3" type="ORF">BCR33DRAFT_717868</name>
</gene>
<feature type="region of interest" description="Disordered" evidence="2">
    <location>
        <begin position="1"/>
        <end position="48"/>
    </location>
</feature>
<evidence type="ECO:0000313" key="4">
    <source>
        <dbReference type="Proteomes" id="UP000193642"/>
    </source>
</evidence>
<name>A0A1Y2C7X0_9FUNG</name>